<evidence type="ECO:0000313" key="2">
    <source>
        <dbReference type="Proteomes" id="UP001374584"/>
    </source>
</evidence>
<dbReference type="Proteomes" id="UP001374584">
    <property type="component" value="Unassembled WGS sequence"/>
</dbReference>
<dbReference type="AlphaFoldDB" id="A0AAN9LJ17"/>
<name>A0AAN9LJ17_PHACN</name>
<reference evidence="1 2" key="1">
    <citation type="submission" date="2024-01" db="EMBL/GenBank/DDBJ databases">
        <title>The genomes of 5 underutilized Papilionoideae crops provide insights into root nodulation and disease resistanc.</title>
        <authorList>
            <person name="Jiang F."/>
        </authorList>
    </citation>
    <scope>NUCLEOTIDE SEQUENCE [LARGE SCALE GENOMIC DNA]</scope>
    <source>
        <strain evidence="1">JINMINGXINNONG_FW02</strain>
        <tissue evidence="1">Leaves</tissue>
    </source>
</reference>
<gene>
    <name evidence="1" type="ORF">VNO80_26989</name>
</gene>
<accession>A0AAN9LJ17</accession>
<keyword evidence="2" id="KW-1185">Reference proteome</keyword>
<protein>
    <submittedName>
        <fullName evidence="1">Uncharacterized protein</fullName>
    </submittedName>
</protein>
<sequence length="106" mass="11906">MLCNLETTCTCKIERGVLEAVCTPTLKSKTRASTPRFPLRRYPYLGMATWVPPRAPSLWGHLFWERLYCSRVMHVASLGNPNPDEYSTLQDSAPNCAFPATRIGTS</sequence>
<comment type="caution">
    <text evidence="1">The sequence shown here is derived from an EMBL/GenBank/DDBJ whole genome shotgun (WGS) entry which is preliminary data.</text>
</comment>
<dbReference type="EMBL" id="JAYMYR010000010">
    <property type="protein sequence ID" value="KAK7335212.1"/>
    <property type="molecule type" value="Genomic_DNA"/>
</dbReference>
<proteinExistence type="predicted"/>
<evidence type="ECO:0000313" key="1">
    <source>
        <dbReference type="EMBL" id="KAK7335212.1"/>
    </source>
</evidence>
<organism evidence="1 2">
    <name type="scientific">Phaseolus coccineus</name>
    <name type="common">Scarlet runner bean</name>
    <name type="synonym">Phaseolus multiflorus</name>
    <dbReference type="NCBI Taxonomy" id="3886"/>
    <lineage>
        <taxon>Eukaryota</taxon>
        <taxon>Viridiplantae</taxon>
        <taxon>Streptophyta</taxon>
        <taxon>Embryophyta</taxon>
        <taxon>Tracheophyta</taxon>
        <taxon>Spermatophyta</taxon>
        <taxon>Magnoliopsida</taxon>
        <taxon>eudicotyledons</taxon>
        <taxon>Gunneridae</taxon>
        <taxon>Pentapetalae</taxon>
        <taxon>rosids</taxon>
        <taxon>fabids</taxon>
        <taxon>Fabales</taxon>
        <taxon>Fabaceae</taxon>
        <taxon>Papilionoideae</taxon>
        <taxon>50 kb inversion clade</taxon>
        <taxon>NPAAA clade</taxon>
        <taxon>indigoferoid/millettioid clade</taxon>
        <taxon>Phaseoleae</taxon>
        <taxon>Phaseolus</taxon>
    </lineage>
</organism>